<organism evidence="7 8">
    <name type="scientific">Trichoglossum hirsutum</name>
    <dbReference type="NCBI Taxonomy" id="265104"/>
    <lineage>
        <taxon>Eukaryota</taxon>
        <taxon>Fungi</taxon>
        <taxon>Dikarya</taxon>
        <taxon>Ascomycota</taxon>
        <taxon>Pezizomycotina</taxon>
        <taxon>Geoglossomycetes</taxon>
        <taxon>Geoglossales</taxon>
        <taxon>Geoglossaceae</taxon>
        <taxon>Trichoglossum</taxon>
    </lineage>
</organism>
<dbReference type="GO" id="GO:0003682">
    <property type="term" value="F:chromatin binding"/>
    <property type="evidence" value="ECO:0007669"/>
    <property type="project" value="TreeGrafter"/>
</dbReference>
<keyword evidence="4" id="KW-0805">Transcription regulation</keyword>
<keyword evidence="2" id="KW-0677">Repeat</keyword>
<evidence type="ECO:0000256" key="6">
    <source>
        <dbReference type="ARBA" id="ARBA00023242"/>
    </source>
</evidence>
<dbReference type="GO" id="GO:0006368">
    <property type="term" value="P:transcription elongation by RNA polymerase II"/>
    <property type="evidence" value="ECO:0007669"/>
    <property type="project" value="TreeGrafter"/>
</dbReference>
<comment type="subcellular location">
    <subcellularLocation>
        <location evidence="1">Nucleus</location>
    </subcellularLocation>
</comment>
<dbReference type="InterPro" id="IPR037382">
    <property type="entry name" value="Rsc/polybromo"/>
</dbReference>
<keyword evidence="8" id="KW-1185">Reference proteome</keyword>
<dbReference type="AlphaFoldDB" id="A0A9P8I818"/>
<dbReference type="InterPro" id="IPR043151">
    <property type="entry name" value="BAH_sf"/>
</dbReference>
<dbReference type="GO" id="GO:0016586">
    <property type="term" value="C:RSC-type complex"/>
    <property type="evidence" value="ECO:0007669"/>
    <property type="project" value="InterPro"/>
</dbReference>
<comment type="caution">
    <text evidence="7">The sequence shown here is derived from an EMBL/GenBank/DDBJ whole genome shotgun (WGS) entry which is preliminary data.</text>
</comment>
<dbReference type="GO" id="GO:0006338">
    <property type="term" value="P:chromatin remodeling"/>
    <property type="evidence" value="ECO:0007669"/>
    <property type="project" value="InterPro"/>
</dbReference>
<keyword evidence="6" id="KW-0539">Nucleus</keyword>
<evidence type="ECO:0000313" key="8">
    <source>
        <dbReference type="Proteomes" id="UP000750711"/>
    </source>
</evidence>
<accession>A0A9P8I818</accession>
<reference evidence="7" key="1">
    <citation type="submission" date="2021-03" db="EMBL/GenBank/DDBJ databases">
        <title>Comparative genomics and phylogenomic investigation of the class Geoglossomycetes provide insights into ecological specialization and systematics.</title>
        <authorList>
            <person name="Melie T."/>
            <person name="Pirro S."/>
            <person name="Miller A.N."/>
            <person name="Quandt A."/>
        </authorList>
    </citation>
    <scope>NUCLEOTIDE SEQUENCE</scope>
    <source>
        <strain evidence="7">CAQ_001_2017</strain>
    </source>
</reference>
<keyword evidence="3" id="KW-0156">Chromatin regulator</keyword>
<evidence type="ECO:0000313" key="7">
    <source>
        <dbReference type="EMBL" id="KAH0541320.1"/>
    </source>
</evidence>
<dbReference type="PANTHER" id="PTHR16062">
    <property type="entry name" value="SWI/SNF-RELATED"/>
    <property type="match status" value="1"/>
</dbReference>
<dbReference type="Gene3D" id="2.30.30.490">
    <property type="match status" value="1"/>
</dbReference>
<evidence type="ECO:0000256" key="2">
    <source>
        <dbReference type="ARBA" id="ARBA00022737"/>
    </source>
</evidence>
<evidence type="ECO:0000256" key="3">
    <source>
        <dbReference type="ARBA" id="ARBA00022853"/>
    </source>
</evidence>
<dbReference type="EMBL" id="JAGHQM010003818">
    <property type="protein sequence ID" value="KAH0541320.1"/>
    <property type="molecule type" value="Genomic_DNA"/>
</dbReference>
<evidence type="ECO:0000256" key="4">
    <source>
        <dbReference type="ARBA" id="ARBA00023015"/>
    </source>
</evidence>
<dbReference type="Proteomes" id="UP000750711">
    <property type="component" value="Unassembled WGS sequence"/>
</dbReference>
<name>A0A9P8I818_9PEZI</name>
<gene>
    <name evidence="7" type="ORF">GP486_008719</name>
</gene>
<keyword evidence="5" id="KW-0804">Transcription</keyword>
<evidence type="ECO:0000256" key="1">
    <source>
        <dbReference type="ARBA" id="ARBA00004123"/>
    </source>
</evidence>
<proteinExistence type="predicted"/>
<sequence>MFFTRYNKGRPRGFPPDKDVYVCESRYNEEKYKLNKIKTWASCLPDEVREKDYEMDLFDQPKKMKK</sequence>
<feature type="non-terminal residue" evidence="7">
    <location>
        <position position="66"/>
    </location>
</feature>
<evidence type="ECO:0000256" key="5">
    <source>
        <dbReference type="ARBA" id="ARBA00023163"/>
    </source>
</evidence>
<dbReference type="PANTHER" id="PTHR16062:SF21">
    <property type="entry name" value="CHROMATIN STRUCTURE-REMODELING COMPLEX SUBUNIT RSC1-RELATED"/>
    <property type="match status" value="1"/>
</dbReference>
<protein>
    <submittedName>
        <fullName evidence="7">Uncharacterized protein</fullName>
    </submittedName>
</protein>